<dbReference type="CDD" id="cd07731">
    <property type="entry name" value="ComA-like_MBL-fold"/>
    <property type="match status" value="1"/>
</dbReference>
<dbReference type="InterPro" id="IPR025405">
    <property type="entry name" value="DUF4131"/>
</dbReference>
<dbReference type="NCBIfam" id="TIGR00361">
    <property type="entry name" value="ComEC_Rec2"/>
    <property type="match status" value="1"/>
</dbReference>
<dbReference type="InterPro" id="IPR035681">
    <property type="entry name" value="ComA-like_MBL"/>
</dbReference>
<dbReference type="EMBL" id="JAHWDQ010000003">
    <property type="protein sequence ID" value="MBW2941951.1"/>
    <property type="molecule type" value="Genomic_DNA"/>
</dbReference>
<protein>
    <submittedName>
        <fullName evidence="8">DNA internalization-related competence protein ComEC/Rec2</fullName>
    </submittedName>
</protein>
<dbReference type="RefSeq" id="WP_219044168.1">
    <property type="nucleotide sequence ID" value="NZ_JAHWDQ010000003.1"/>
</dbReference>
<dbReference type="Proteomes" id="UP001166291">
    <property type="component" value="Unassembled WGS sequence"/>
</dbReference>
<comment type="subcellular location">
    <subcellularLocation>
        <location evidence="1">Cell membrane</location>
        <topology evidence="1">Multi-pass membrane protein</topology>
    </subcellularLocation>
</comment>
<feature type="transmembrane region" description="Helical" evidence="6">
    <location>
        <begin position="41"/>
        <end position="59"/>
    </location>
</feature>
<feature type="transmembrane region" description="Helical" evidence="6">
    <location>
        <begin position="342"/>
        <end position="362"/>
    </location>
</feature>
<evidence type="ECO:0000256" key="4">
    <source>
        <dbReference type="ARBA" id="ARBA00022989"/>
    </source>
</evidence>
<dbReference type="Pfam" id="PF03772">
    <property type="entry name" value="Competence"/>
    <property type="match status" value="1"/>
</dbReference>
<dbReference type="NCBIfam" id="TIGR00360">
    <property type="entry name" value="ComEC_N-term"/>
    <property type="match status" value="1"/>
</dbReference>
<evidence type="ECO:0000256" key="1">
    <source>
        <dbReference type="ARBA" id="ARBA00004651"/>
    </source>
</evidence>
<evidence type="ECO:0000313" key="8">
    <source>
        <dbReference type="EMBL" id="MBW2941951.1"/>
    </source>
</evidence>
<dbReference type="SMART" id="SM00849">
    <property type="entry name" value="Lactamase_B"/>
    <property type="match status" value="1"/>
</dbReference>
<keyword evidence="3 6" id="KW-0812">Transmembrane</keyword>
<feature type="transmembrane region" description="Helical" evidence="6">
    <location>
        <begin position="246"/>
        <end position="265"/>
    </location>
</feature>
<keyword evidence="5 6" id="KW-0472">Membrane</keyword>
<name>A0ABS6VWE0_9GAMM</name>
<sequence length="783" mass="85568">MLSWMTAAIVGFIAIAFAPELPSYAVIATTVSLIVGLHLRLRSGVSLALLAFTLAVAYASSYGHWRIAQIPASGEVGAVIQVDSMPERRLGFAPYYRFDARLVTLTCSDLEVHKKCAATGSFAKPFVQLNWYAESPPQLGDLIKADVLLRQAHGYQSPGAFDYGRWMFANGYSATGYIRKPESVEFLAKRGEFSYSTLRQRLLVAVAVYLDKYRHGNIMKALLFADRSDIDREQWQIFSRTGTSHLMAISGMHIGLVLAWGFFIGRGLGVFLPRSNSLIFGAGIALCFAASYAALAGFSVPTQRALIMSVVALLALCWRRNMSLWQGYLTAMLLVLILDPLAPHRAGFGLSFAAVGVLLFAFQGQRHRRHHLVLSLVRSQWVVLLGLIPLLMMWGYGINPVSFPVNLFAIPLLTLLIMPLLFLGLISLSLSPSLADKSWQLADYLLDVLLRGLAWAAELIPQVNIAITPLSGVLLTIAVLVLLLPRGMPARWLAILPLLMSFLTPAPRPAIGSAWVTVLDVGQGLSVLVQTASKTMLYDLGPMFSSGFNTVDAVVVPALYRFGIDEVDLLVLSHADNDHAGAAPALLDTMDVKDMYLGEPIDGLTQAVLRCGAWQRWQWDDVNFEFLKHSAGKTRTGNNASCVLRIDAAGASLLLTGDIEKDLERELLGSGQTLSADLLIAPHHGSNTSSSNEFIRAVSPVEVVFSAGRNNHYGHPTAAVTQRYQRFGARCWSTAYHGSMRFKLANSAAAIDQIWGGSRYYWQAAPNSTASMAEMCSNLQSER</sequence>
<dbReference type="InterPro" id="IPR004477">
    <property type="entry name" value="ComEC_N"/>
</dbReference>
<comment type="caution">
    <text evidence="8">The sequence shown here is derived from an EMBL/GenBank/DDBJ whole genome shotgun (WGS) entry which is preliminary data.</text>
</comment>
<gene>
    <name evidence="8" type="ORF">KXJ70_14245</name>
</gene>
<evidence type="ECO:0000313" key="9">
    <source>
        <dbReference type="Proteomes" id="UP001166291"/>
    </source>
</evidence>
<evidence type="ECO:0000256" key="2">
    <source>
        <dbReference type="ARBA" id="ARBA00022475"/>
    </source>
</evidence>
<evidence type="ECO:0000256" key="3">
    <source>
        <dbReference type="ARBA" id="ARBA00022692"/>
    </source>
</evidence>
<feature type="transmembrane region" description="Helical" evidence="6">
    <location>
        <begin position="408"/>
        <end position="429"/>
    </location>
</feature>
<dbReference type="Pfam" id="PF13567">
    <property type="entry name" value="DUF4131"/>
    <property type="match status" value="1"/>
</dbReference>
<dbReference type="InterPro" id="IPR001279">
    <property type="entry name" value="Metallo-B-lactamas"/>
</dbReference>
<dbReference type="Pfam" id="PF00753">
    <property type="entry name" value="Lactamase_B"/>
    <property type="match status" value="1"/>
</dbReference>
<feature type="transmembrane region" description="Helical" evidence="6">
    <location>
        <begin position="463"/>
        <end position="484"/>
    </location>
</feature>
<keyword evidence="4 6" id="KW-1133">Transmembrane helix</keyword>
<evidence type="ECO:0000256" key="6">
    <source>
        <dbReference type="SAM" id="Phobius"/>
    </source>
</evidence>
<feature type="transmembrane region" description="Helical" evidence="6">
    <location>
        <begin position="374"/>
        <end position="396"/>
    </location>
</feature>
<dbReference type="PANTHER" id="PTHR30619">
    <property type="entry name" value="DNA INTERNALIZATION/COMPETENCE PROTEIN COMEC/REC2"/>
    <property type="match status" value="1"/>
</dbReference>
<keyword evidence="2" id="KW-1003">Cell membrane</keyword>
<keyword evidence="9" id="KW-1185">Reference proteome</keyword>
<feature type="transmembrane region" description="Helical" evidence="6">
    <location>
        <begin position="277"/>
        <end position="298"/>
    </location>
</feature>
<evidence type="ECO:0000259" key="7">
    <source>
        <dbReference type="SMART" id="SM00849"/>
    </source>
</evidence>
<proteinExistence type="predicted"/>
<evidence type="ECO:0000256" key="5">
    <source>
        <dbReference type="ARBA" id="ARBA00023136"/>
    </source>
</evidence>
<dbReference type="InterPro" id="IPR052159">
    <property type="entry name" value="Competence_DNA_uptake"/>
</dbReference>
<dbReference type="InterPro" id="IPR004797">
    <property type="entry name" value="Competence_ComEC/Rec2"/>
</dbReference>
<reference evidence="8" key="1">
    <citation type="submission" date="2021-07" db="EMBL/GenBank/DDBJ databases">
        <title>Zhongshania sp. CAU 1632 isolated from seawater.</title>
        <authorList>
            <person name="Kim W."/>
        </authorList>
    </citation>
    <scope>NUCLEOTIDE SEQUENCE</scope>
    <source>
        <strain evidence="8">CAU 1632</strain>
    </source>
</reference>
<dbReference type="PANTHER" id="PTHR30619:SF1">
    <property type="entry name" value="RECOMBINATION PROTEIN 2"/>
    <property type="match status" value="1"/>
</dbReference>
<accession>A0ABS6VWE0</accession>
<feature type="domain" description="Metallo-beta-lactamase" evidence="7">
    <location>
        <begin position="523"/>
        <end position="709"/>
    </location>
</feature>
<organism evidence="8 9">
    <name type="scientific">Zhongshania aquimaris</name>
    <dbReference type="NCBI Taxonomy" id="2857107"/>
    <lineage>
        <taxon>Bacteria</taxon>
        <taxon>Pseudomonadati</taxon>
        <taxon>Pseudomonadota</taxon>
        <taxon>Gammaproteobacteria</taxon>
        <taxon>Cellvibrionales</taxon>
        <taxon>Spongiibacteraceae</taxon>
        <taxon>Zhongshania</taxon>
    </lineage>
</organism>